<feature type="domain" description="Response regulatory" evidence="10">
    <location>
        <begin position="3"/>
        <end position="120"/>
    </location>
</feature>
<dbReference type="InterPro" id="IPR018060">
    <property type="entry name" value="HTH_AraC"/>
</dbReference>
<dbReference type="SUPFAM" id="SSF46689">
    <property type="entry name" value="Homeodomain-like"/>
    <property type="match status" value="2"/>
</dbReference>
<dbReference type="PROSITE" id="PS01124">
    <property type="entry name" value="HTH_ARAC_FAMILY_2"/>
    <property type="match status" value="1"/>
</dbReference>
<evidence type="ECO:0000256" key="1">
    <source>
        <dbReference type="ARBA" id="ARBA00004496"/>
    </source>
</evidence>
<proteinExistence type="predicted"/>
<dbReference type="Pfam" id="PF17853">
    <property type="entry name" value="GGDEF_2"/>
    <property type="match status" value="1"/>
</dbReference>
<dbReference type="PRINTS" id="PR00032">
    <property type="entry name" value="HTHARAC"/>
</dbReference>
<keyword evidence="12" id="KW-1185">Reference proteome</keyword>
<name>A0ABP3HW27_9BACL</name>
<evidence type="ECO:0000256" key="4">
    <source>
        <dbReference type="ARBA" id="ARBA00023012"/>
    </source>
</evidence>
<dbReference type="Gene3D" id="3.40.50.2300">
    <property type="match status" value="1"/>
</dbReference>
<evidence type="ECO:0000256" key="6">
    <source>
        <dbReference type="ARBA" id="ARBA00023125"/>
    </source>
</evidence>
<comment type="caution">
    <text evidence="11">The sequence shown here is derived from an EMBL/GenBank/DDBJ whole genome shotgun (WGS) entry which is preliminary data.</text>
</comment>
<dbReference type="CDD" id="cd17536">
    <property type="entry name" value="REC_YesN-like"/>
    <property type="match status" value="1"/>
</dbReference>
<evidence type="ECO:0000256" key="3">
    <source>
        <dbReference type="ARBA" id="ARBA00022553"/>
    </source>
</evidence>
<evidence type="ECO:0000259" key="9">
    <source>
        <dbReference type="PROSITE" id="PS01124"/>
    </source>
</evidence>
<sequence length="530" mass="61548">MYKVLLADDEILDLEGMKQFIPWSDLGLEVVAAVSNGFSACEVLEQQEIDILVTDVNMPNMSGLELARIAIQKSANIRIIFVSGYQDFHYVKQALSLKACSYVLKPMDDNELVASLKSIIEELREEKRRKETEEQFQHLKPMAKNDLLLRLLEGEPVLGTNEQMKKLVSAYGLDYLEAPLCVAVLEIDELNLKSARNEWNKVQESVAHSLPDWSLQQLQEVIQDQGMHWCKLSRNRLAVVLHTPLLERSMEEMRTALNLEIAVPITIGLGGKVEDIFRLPISYKQALEALDGKMFFGRGQLIRYENVRKAPELKDARTLDIRLDALFKAMVTYDLVKIHDEIDNLFLSASTLRSKFTIYNLATYIIFKLDQYLHTIDEDLFEMLGMELDSLDVVLEFEMMEDIRSWLIRRVFEISEMIHEKEASKNSRLIREIMKMVKGRLRENITLKDIAQQFSFSPNYLGYIFKEEVGKSFSEVLITMRMERARELLKDPTLKIYEVADQVGYRYIPYFSKQFRETFGMTPAEYRKRE</sequence>
<evidence type="ECO:0000256" key="8">
    <source>
        <dbReference type="PROSITE-ProRule" id="PRU00169"/>
    </source>
</evidence>
<protein>
    <recommendedName>
        <fullName evidence="13">AraC family transcriptional regulator</fullName>
    </recommendedName>
</protein>
<dbReference type="PROSITE" id="PS00041">
    <property type="entry name" value="HTH_ARAC_FAMILY_1"/>
    <property type="match status" value="1"/>
</dbReference>
<keyword evidence="2" id="KW-0963">Cytoplasm</keyword>
<dbReference type="SUPFAM" id="SSF52172">
    <property type="entry name" value="CheY-like"/>
    <property type="match status" value="1"/>
</dbReference>
<evidence type="ECO:0008006" key="13">
    <source>
        <dbReference type="Google" id="ProtNLM"/>
    </source>
</evidence>
<feature type="domain" description="HTH araC/xylS-type" evidence="9">
    <location>
        <begin position="431"/>
        <end position="529"/>
    </location>
</feature>
<dbReference type="InterPro" id="IPR041522">
    <property type="entry name" value="CdaR_GGDEF"/>
</dbReference>
<keyword evidence="6" id="KW-0238">DNA-binding</keyword>
<keyword evidence="4" id="KW-0902">Two-component regulatory system</keyword>
<dbReference type="PROSITE" id="PS50110">
    <property type="entry name" value="RESPONSE_REGULATORY"/>
    <property type="match status" value="1"/>
</dbReference>
<dbReference type="Pfam" id="PF12833">
    <property type="entry name" value="HTH_18"/>
    <property type="match status" value="1"/>
</dbReference>
<dbReference type="InterPro" id="IPR009057">
    <property type="entry name" value="Homeodomain-like_sf"/>
</dbReference>
<dbReference type="SMART" id="SM00342">
    <property type="entry name" value="HTH_ARAC"/>
    <property type="match status" value="1"/>
</dbReference>
<keyword evidence="3 8" id="KW-0597">Phosphoprotein</keyword>
<evidence type="ECO:0000259" key="10">
    <source>
        <dbReference type="PROSITE" id="PS50110"/>
    </source>
</evidence>
<feature type="modified residue" description="4-aspartylphosphate" evidence="8">
    <location>
        <position position="55"/>
    </location>
</feature>
<evidence type="ECO:0000256" key="2">
    <source>
        <dbReference type="ARBA" id="ARBA00022490"/>
    </source>
</evidence>
<dbReference type="InterPro" id="IPR020449">
    <property type="entry name" value="Tscrpt_reg_AraC-type_HTH"/>
</dbReference>
<dbReference type="InterPro" id="IPR018062">
    <property type="entry name" value="HTH_AraC-typ_CS"/>
</dbReference>
<dbReference type="InterPro" id="IPR011006">
    <property type="entry name" value="CheY-like_superfamily"/>
</dbReference>
<comment type="subcellular location">
    <subcellularLocation>
        <location evidence="1">Cytoplasm</location>
    </subcellularLocation>
</comment>
<dbReference type="InterPro" id="IPR001789">
    <property type="entry name" value="Sig_transdc_resp-reg_receiver"/>
</dbReference>
<dbReference type="Proteomes" id="UP001500340">
    <property type="component" value="Unassembled WGS sequence"/>
</dbReference>
<keyword evidence="7" id="KW-0804">Transcription</keyword>
<keyword evidence="5" id="KW-0805">Transcription regulation</keyword>
<dbReference type="Pfam" id="PF00072">
    <property type="entry name" value="Response_reg"/>
    <property type="match status" value="1"/>
</dbReference>
<evidence type="ECO:0000313" key="12">
    <source>
        <dbReference type="Proteomes" id="UP001500340"/>
    </source>
</evidence>
<evidence type="ECO:0000256" key="5">
    <source>
        <dbReference type="ARBA" id="ARBA00023015"/>
    </source>
</evidence>
<evidence type="ECO:0000313" key="11">
    <source>
        <dbReference type="EMBL" id="GAA0382156.1"/>
    </source>
</evidence>
<reference evidence="12" key="1">
    <citation type="journal article" date="2019" name="Int. J. Syst. Evol. Microbiol.">
        <title>The Global Catalogue of Microorganisms (GCM) 10K type strain sequencing project: providing services to taxonomists for standard genome sequencing and annotation.</title>
        <authorList>
            <consortium name="The Broad Institute Genomics Platform"/>
            <consortium name="The Broad Institute Genome Sequencing Center for Infectious Disease"/>
            <person name="Wu L."/>
            <person name="Ma J."/>
        </authorList>
    </citation>
    <scope>NUCLEOTIDE SEQUENCE [LARGE SCALE GENOMIC DNA]</scope>
    <source>
        <strain evidence="12">JCM 12774</strain>
    </source>
</reference>
<dbReference type="RefSeq" id="WP_343858663.1">
    <property type="nucleotide sequence ID" value="NZ_BAAACX010000007.1"/>
</dbReference>
<dbReference type="Gene3D" id="1.10.10.60">
    <property type="entry name" value="Homeodomain-like"/>
    <property type="match status" value="2"/>
</dbReference>
<dbReference type="PANTHER" id="PTHR42713:SF3">
    <property type="entry name" value="TRANSCRIPTIONAL REGULATORY PROTEIN HPTR"/>
    <property type="match status" value="1"/>
</dbReference>
<accession>A0ABP3HW27</accession>
<dbReference type="SMART" id="SM00448">
    <property type="entry name" value="REC"/>
    <property type="match status" value="1"/>
</dbReference>
<dbReference type="PANTHER" id="PTHR42713">
    <property type="entry name" value="HISTIDINE KINASE-RELATED"/>
    <property type="match status" value="1"/>
</dbReference>
<evidence type="ECO:0000256" key="7">
    <source>
        <dbReference type="ARBA" id="ARBA00023163"/>
    </source>
</evidence>
<dbReference type="InterPro" id="IPR051552">
    <property type="entry name" value="HptR"/>
</dbReference>
<dbReference type="EMBL" id="BAAACX010000007">
    <property type="protein sequence ID" value="GAA0382156.1"/>
    <property type="molecule type" value="Genomic_DNA"/>
</dbReference>
<organism evidence="11 12">
    <name type="scientific">Paenibacillus motobuensis</name>
    <dbReference type="NCBI Taxonomy" id="295324"/>
    <lineage>
        <taxon>Bacteria</taxon>
        <taxon>Bacillati</taxon>
        <taxon>Bacillota</taxon>
        <taxon>Bacilli</taxon>
        <taxon>Bacillales</taxon>
        <taxon>Paenibacillaceae</taxon>
        <taxon>Paenibacillus</taxon>
    </lineage>
</organism>
<gene>
    <name evidence="11" type="ORF">GCM10008933_11640</name>
</gene>